<evidence type="ECO:0000259" key="2">
    <source>
        <dbReference type="Pfam" id="PF20352"/>
    </source>
</evidence>
<dbReference type="EMBL" id="JBHTCM010000025">
    <property type="protein sequence ID" value="MFC7334953.1"/>
    <property type="molecule type" value="Genomic_DNA"/>
</dbReference>
<feature type="chain" id="PRO_5046400302" evidence="1">
    <location>
        <begin position="18"/>
        <end position="158"/>
    </location>
</feature>
<evidence type="ECO:0000313" key="4">
    <source>
        <dbReference type="Proteomes" id="UP001596456"/>
    </source>
</evidence>
<evidence type="ECO:0000313" key="3">
    <source>
        <dbReference type="EMBL" id="MFC7334953.1"/>
    </source>
</evidence>
<name>A0ABW2KY16_9PROT</name>
<evidence type="ECO:0000256" key="1">
    <source>
        <dbReference type="SAM" id="SignalP"/>
    </source>
</evidence>
<accession>A0ABW2KY16</accession>
<proteinExistence type="predicted"/>
<feature type="domain" description="DUF6647" evidence="2">
    <location>
        <begin position="27"/>
        <end position="152"/>
    </location>
</feature>
<dbReference type="InterPro" id="IPR046589">
    <property type="entry name" value="DUF6647"/>
</dbReference>
<organism evidence="3 4">
    <name type="scientific">Rhodocista pekingensis</name>
    <dbReference type="NCBI Taxonomy" id="201185"/>
    <lineage>
        <taxon>Bacteria</taxon>
        <taxon>Pseudomonadati</taxon>
        <taxon>Pseudomonadota</taxon>
        <taxon>Alphaproteobacteria</taxon>
        <taxon>Rhodospirillales</taxon>
        <taxon>Azospirillaceae</taxon>
        <taxon>Rhodocista</taxon>
    </lineage>
</organism>
<protein>
    <submittedName>
        <fullName evidence="3">DUF6647 family protein</fullName>
    </submittedName>
</protein>
<dbReference type="Proteomes" id="UP001596456">
    <property type="component" value="Unassembled WGS sequence"/>
</dbReference>
<dbReference type="Pfam" id="PF20352">
    <property type="entry name" value="DUF6647"/>
    <property type="match status" value="1"/>
</dbReference>
<sequence>MAAALALLLASAAPTLAEDGAGEAHRVPPAIVAPLLDWVGRHTGQPGLVPPVIIASRQALRRLDRTAQLAGTDERLRAAYVPGVVILDSDTWSPADPVELSYLVHELVHHAQQLAGRGGECRGRREEEAYRLQNLWLAEQGLPPEHDPAWIARAADLC</sequence>
<dbReference type="RefSeq" id="WP_377360494.1">
    <property type="nucleotide sequence ID" value="NZ_JBHTCM010000025.1"/>
</dbReference>
<keyword evidence="1" id="KW-0732">Signal</keyword>
<feature type="signal peptide" evidence="1">
    <location>
        <begin position="1"/>
        <end position="17"/>
    </location>
</feature>
<keyword evidence="4" id="KW-1185">Reference proteome</keyword>
<reference evidence="4" key="1">
    <citation type="journal article" date="2019" name="Int. J. Syst. Evol. Microbiol.">
        <title>The Global Catalogue of Microorganisms (GCM) 10K type strain sequencing project: providing services to taxonomists for standard genome sequencing and annotation.</title>
        <authorList>
            <consortium name="The Broad Institute Genomics Platform"/>
            <consortium name="The Broad Institute Genome Sequencing Center for Infectious Disease"/>
            <person name="Wu L."/>
            <person name="Ma J."/>
        </authorList>
    </citation>
    <scope>NUCLEOTIDE SEQUENCE [LARGE SCALE GENOMIC DNA]</scope>
    <source>
        <strain evidence="4">CGMCC 1.16275</strain>
    </source>
</reference>
<comment type="caution">
    <text evidence="3">The sequence shown here is derived from an EMBL/GenBank/DDBJ whole genome shotgun (WGS) entry which is preliminary data.</text>
</comment>
<gene>
    <name evidence="3" type="ORF">ACFQPS_17440</name>
</gene>